<feature type="transmembrane region" description="Helical" evidence="1">
    <location>
        <begin position="31"/>
        <end position="50"/>
    </location>
</feature>
<proteinExistence type="predicted"/>
<keyword evidence="2" id="KW-0689">Ribosomal protein</keyword>
<keyword evidence="2" id="KW-0687">Ribonucleoprotein</keyword>
<keyword evidence="1" id="KW-1133">Transmembrane helix</keyword>
<sequence length="71" mass="8346">MNKTVIVWWNYPHFVIKYQRHGPILVSNGSFSLILSCLMLLILGHHFLFLSRLGYEKRHSNISSHVSYVFV</sequence>
<name>A0A2P2M3C9_RHIMU</name>
<evidence type="ECO:0000256" key="1">
    <source>
        <dbReference type="SAM" id="Phobius"/>
    </source>
</evidence>
<keyword evidence="1" id="KW-0812">Transmembrane</keyword>
<dbReference type="AlphaFoldDB" id="A0A2P2M3C9"/>
<evidence type="ECO:0000313" key="2">
    <source>
        <dbReference type="EMBL" id="MBX24712.1"/>
    </source>
</evidence>
<protein>
    <submittedName>
        <fullName evidence="2">40S ribosomal protein S11-like</fullName>
    </submittedName>
</protein>
<dbReference type="GO" id="GO:0005840">
    <property type="term" value="C:ribosome"/>
    <property type="evidence" value="ECO:0007669"/>
    <property type="project" value="UniProtKB-KW"/>
</dbReference>
<dbReference type="Gene3D" id="2.40.50.1000">
    <property type="match status" value="1"/>
</dbReference>
<dbReference type="EMBL" id="GGEC01044228">
    <property type="protein sequence ID" value="MBX24712.1"/>
    <property type="molecule type" value="Transcribed_RNA"/>
</dbReference>
<keyword evidence="1" id="KW-0472">Membrane</keyword>
<reference evidence="2" key="1">
    <citation type="submission" date="2018-02" db="EMBL/GenBank/DDBJ databases">
        <title>Rhizophora mucronata_Transcriptome.</title>
        <authorList>
            <person name="Meera S.P."/>
            <person name="Sreeshan A."/>
            <person name="Augustine A."/>
        </authorList>
    </citation>
    <scope>NUCLEOTIDE SEQUENCE</scope>
    <source>
        <tissue evidence="2">Leaf</tissue>
    </source>
</reference>
<accession>A0A2P2M3C9</accession>
<organism evidence="2">
    <name type="scientific">Rhizophora mucronata</name>
    <name type="common">Asiatic mangrove</name>
    <dbReference type="NCBI Taxonomy" id="61149"/>
    <lineage>
        <taxon>Eukaryota</taxon>
        <taxon>Viridiplantae</taxon>
        <taxon>Streptophyta</taxon>
        <taxon>Embryophyta</taxon>
        <taxon>Tracheophyta</taxon>
        <taxon>Spermatophyta</taxon>
        <taxon>Magnoliopsida</taxon>
        <taxon>eudicotyledons</taxon>
        <taxon>Gunneridae</taxon>
        <taxon>Pentapetalae</taxon>
        <taxon>rosids</taxon>
        <taxon>fabids</taxon>
        <taxon>Malpighiales</taxon>
        <taxon>Rhizophoraceae</taxon>
        <taxon>Rhizophora</taxon>
    </lineage>
</organism>